<name>A0A915IEV6_ROMCU</name>
<protein>
    <submittedName>
        <fullName evidence="3">Uncharacterized protein</fullName>
    </submittedName>
</protein>
<evidence type="ECO:0000313" key="3">
    <source>
        <dbReference type="WBParaSite" id="nRc.2.0.1.t12427-RA"/>
    </source>
</evidence>
<accession>A0A915IEV6</accession>
<dbReference type="AlphaFoldDB" id="A0A915IEV6"/>
<evidence type="ECO:0000256" key="1">
    <source>
        <dbReference type="SAM" id="MobiDB-lite"/>
    </source>
</evidence>
<sequence length="84" mass="9890">MPQSGFLKLPKKFHRSRSSSRIKRRDLSIILCLLLLSIDSKITLLCVAWLKFVSYQKLIRFINYFKLNEGNWYSRPIDTFGHAA</sequence>
<reference evidence="3" key="1">
    <citation type="submission" date="2022-11" db="UniProtKB">
        <authorList>
            <consortium name="WormBaseParasite"/>
        </authorList>
    </citation>
    <scope>IDENTIFICATION</scope>
</reference>
<keyword evidence="2" id="KW-1185">Reference proteome</keyword>
<feature type="region of interest" description="Disordered" evidence="1">
    <location>
        <begin position="1"/>
        <end position="21"/>
    </location>
</feature>
<feature type="compositionally biased region" description="Basic residues" evidence="1">
    <location>
        <begin position="9"/>
        <end position="21"/>
    </location>
</feature>
<proteinExistence type="predicted"/>
<evidence type="ECO:0000313" key="2">
    <source>
        <dbReference type="Proteomes" id="UP000887565"/>
    </source>
</evidence>
<dbReference type="WBParaSite" id="nRc.2.0.1.t12427-RA">
    <property type="protein sequence ID" value="nRc.2.0.1.t12427-RA"/>
    <property type="gene ID" value="nRc.2.0.1.g12427"/>
</dbReference>
<dbReference type="Proteomes" id="UP000887565">
    <property type="component" value="Unplaced"/>
</dbReference>
<organism evidence="2 3">
    <name type="scientific">Romanomermis culicivorax</name>
    <name type="common">Nematode worm</name>
    <dbReference type="NCBI Taxonomy" id="13658"/>
    <lineage>
        <taxon>Eukaryota</taxon>
        <taxon>Metazoa</taxon>
        <taxon>Ecdysozoa</taxon>
        <taxon>Nematoda</taxon>
        <taxon>Enoplea</taxon>
        <taxon>Dorylaimia</taxon>
        <taxon>Mermithida</taxon>
        <taxon>Mermithoidea</taxon>
        <taxon>Mermithidae</taxon>
        <taxon>Romanomermis</taxon>
    </lineage>
</organism>